<dbReference type="InterPro" id="IPR044838">
    <property type="entry name" value="EGY1-like"/>
</dbReference>
<evidence type="ECO:0000256" key="14">
    <source>
        <dbReference type="SAM" id="Phobius"/>
    </source>
</evidence>
<keyword evidence="11 14" id="KW-0472">Membrane</keyword>
<evidence type="ECO:0000256" key="7">
    <source>
        <dbReference type="ARBA" id="ARBA00022692"/>
    </source>
</evidence>
<dbReference type="GO" id="GO:0016020">
    <property type="term" value="C:membrane"/>
    <property type="evidence" value="ECO:0007669"/>
    <property type="project" value="UniProtKB-SubCell"/>
</dbReference>
<evidence type="ECO:0000256" key="10">
    <source>
        <dbReference type="ARBA" id="ARBA00022989"/>
    </source>
</evidence>
<feature type="transmembrane region" description="Helical" evidence="14">
    <location>
        <begin position="603"/>
        <end position="634"/>
    </location>
</feature>
<evidence type="ECO:0000256" key="6">
    <source>
        <dbReference type="ARBA" id="ARBA00022670"/>
    </source>
</evidence>
<evidence type="ECO:0000256" key="4">
    <source>
        <dbReference type="ARBA" id="ARBA00022528"/>
    </source>
</evidence>
<dbReference type="PANTHER" id="PTHR31412">
    <property type="entry name" value="ZINC METALLOPROTEASE EGY1"/>
    <property type="match status" value="1"/>
</dbReference>
<keyword evidence="7 14" id="KW-0812">Transmembrane</keyword>
<keyword evidence="5" id="KW-0934">Plastid</keyword>
<organism evidence="15">
    <name type="scientific">Corethron hystrix</name>
    <dbReference type="NCBI Taxonomy" id="216773"/>
    <lineage>
        <taxon>Eukaryota</taxon>
        <taxon>Sar</taxon>
        <taxon>Stramenopiles</taxon>
        <taxon>Ochrophyta</taxon>
        <taxon>Bacillariophyta</taxon>
        <taxon>Coscinodiscophyceae</taxon>
        <taxon>Corethrophycidae</taxon>
        <taxon>Corethrales</taxon>
        <taxon>Corethraceae</taxon>
        <taxon>Corethron</taxon>
    </lineage>
</organism>
<keyword evidence="8" id="KW-0378">Hydrolase</keyword>
<evidence type="ECO:0000313" key="15">
    <source>
        <dbReference type="EMBL" id="CAD8890190.1"/>
    </source>
</evidence>
<feature type="compositionally biased region" description="Acidic residues" evidence="13">
    <location>
        <begin position="18"/>
        <end position="27"/>
    </location>
</feature>
<evidence type="ECO:0000256" key="2">
    <source>
        <dbReference type="ARBA" id="ARBA00004229"/>
    </source>
</evidence>
<evidence type="ECO:0000256" key="5">
    <source>
        <dbReference type="ARBA" id="ARBA00022640"/>
    </source>
</evidence>
<protein>
    <submittedName>
        <fullName evidence="15">Uncharacterized protein</fullName>
    </submittedName>
</protein>
<evidence type="ECO:0000256" key="1">
    <source>
        <dbReference type="ARBA" id="ARBA00004141"/>
    </source>
</evidence>
<gene>
    <name evidence="15" type="ORF">CHYS00102_LOCUS17395</name>
</gene>
<feature type="transmembrane region" description="Helical" evidence="14">
    <location>
        <begin position="462"/>
        <end position="479"/>
    </location>
</feature>
<proteinExistence type="inferred from homology"/>
<dbReference type="GO" id="GO:0006508">
    <property type="term" value="P:proteolysis"/>
    <property type="evidence" value="ECO:0007669"/>
    <property type="project" value="UniProtKB-KW"/>
</dbReference>
<evidence type="ECO:0000256" key="11">
    <source>
        <dbReference type="ARBA" id="ARBA00023136"/>
    </source>
</evidence>
<feature type="region of interest" description="Disordered" evidence="13">
    <location>
        <begin position="1"/>
        <end position="57"/>
    </location>
</feature>
<name>A0A7S1BMQ9_9STRA</name>
<evidence type="ECO:0000256" key="8">
    <source>
        <dbReference type="ARBA" id="ARBA00022801"/>
    </source>
</evidence>
<keyword evidence="4" id="KW-0150">Chloroplast</keyword>
<keyword evidence="10 14" id="KW-1133">Transmembrane helix</keyword>
<comment type="similarity">
    <text evidence="3">Belongs to the peptidase M50B family.</text>
</comment>
<keyword evidence="9" id="KW-0809">Transit peptide</keyword>
<accession>A0A7S1BMQ9</accession>
<dbReference type="GO" id="GO:0008233">
    <property type="term" value="F:peptidase activity"/>
    <property type="evidence" value="ECO:0007669"/>
    <property type="project" value="UniProtKB-KW"/>
</dbReference>
<feature type="transmembrane region" description="Helical" evidence="14">
    <location>
        <begin position="563"/>
        <end position="582"/>
    </location>
</feature>
<dbReference type="EMBL" id="HBFR01024253">
    <property type="protein sequence ID" value="CAD8890190.1"/>
    <property type="molecule type" value="Transcribed_RNA"/>
</dbReference>
<evidence type="ECO:0000256" key="9">
    <source>
        <dbReference type="ARBA" id="ARBA00022946"/>
    </source>
</evidence>
<reference evidence="15" key="1">
    <citation type="submission" date="2021-01" db="EMBL/GenBank/DDBJ databases">
        <authorList>
            <person name="Corre E."/>
            <person name="Pelletier E."/>
            <person name="Niang G."/>
            <person name="Scheremetjew M."/>
            <person name="Finn R."/>
            <person name="Kale V."/>
            <person name="Holt S."/>
            <person name="Cochrane G."/>
            <person name="Meng A."/>
            <person name="Brown T."/>
            <person name="Cohen L."/>
        </authorList>
    </citation>
    <scope>NUCLEOTIDE SEQUENCE</scope>
    <source>
        <strain evidence="15">308</strain>
    </source>
</reference>
<feature type="transmembrane region" description="Helical" evidence="14">
    <location>
        <begin position="384"/>
        <end position="408"/>
    </location>
</feature>
<evidence type="ECO:0000256" key="13">
    <source>
        <dbReference type="SAM" id="MobiDB-lite"/>
    </source>
</evidence>
<feature type="transmembrane region" description="Helical" evidence="14">
    <location>
        <begin position="491"/>
        <end position="513"/>
    </location>
</feature>
<dbReference type="AlphaFoldDB" id="A0A7S1BMQ9"/>
<feature type="coiled-coil region" evidence="12">
    <location>
        <begin position="64"/>
        <end position="96"/>
    </location>
</feature>
<dbReference type="GO" id="GO:0009507">
    <property type="term" value="C:chloroplast"/>
    <property type="evidence" value="ECO:0007669"/>
    <property type="project" value="UniProtKB-SubCell"/>
</dbReference>
<sequence length="679" mass="74264">MFDFLRRKKQEKEVPVVAEEEIGEDDGATPFFLSENEEESGEEKAEKAEEELDPNSPEALRLVADSLRKEATRMKLEAEKEDAQLTLSKIQSLEKQIADGAFDEDPKKADEAKEQIQFLVRRMEGDAAVAVPATPSASTTTITTTTSNSTSEAVEEAAEETLDFKNLFGKENQKDEEDPFYLMNFNPREMNRDNITDADLENYNRLWNDFPPFLRNLFARNMGFENADVITEINRTNVEIFFEDTPIDIFTDGNNTIIQRTEIQAIVESIFPRSMWKDGRTPALDDVDAFLTSCVNSTVFNQISKPEPVPGGFIVRGNNRMSSNDAMMTALTESLRNSRFHEELAVFYIDDPSPRDENMIEMGETNAPVLLVAKAPVAPRNNQAALALVSALGLLSAWVYSIGTFGYNDQVTQRIQEQQAANDLNLDWFLQLPVPAFVGILAITASNEIAQFIVAKAEKFKLYPPWLLPSFTLGTWGFITSLKSPPPNRQALFNFAFVGPFVGMTLSVILLVLGMSLTLSADRTLLPSLPVSLLRQSALAGGFVDYVYGGALGAPDPNSGLPLHPVAIVGFVGVLLSGYTSLPLGNTDGGRIVLSLFGRSAQSLISGLCLAVLCISGVVGGSDLALIYGLLVSLTQSDMEVPCLNEVDEVDTTSGVLAIIGFAVVALAVLPVPLDLPYL</sequence>
<evidence type="ECO:0000256" key="12">
    <source>
        <dbReference type="SAM" id="Coils"/>
    </source>
</evidence>
<keyword evidence="12" id="KW-0175">Coiled coil</keyword>
<feature type="transmembrane region" description="Helical" evidence="14">
    <location>
        <begin position="654"/>
        <end position="674"/>
    </location>
</feature>
<feature type="transmembrane region" description="Helical" evidence="14">
    <location>
        <begin position="428"/>
        <end position="450"/>
    </location>
</feature>
<keyword evidence="6" id="KW-0645">Protease</keyword>
<dbReference type="PANTHER" id="PTHR31412:SF0">
    <property type="entry name" value="ZINC METALLOPROTEASE EGY1, CHLOROPLASTIC-RELATED"/>
    <property type="match status" value="1"/>
</dbReference>
<evidence type="ECO:0000256" key="3">
    <source>
        <dbReference type="ARBA" id="ARBA00007931"/>
    </source>
</evidence>
<comment type="subcellular location">
    <subcellularLocation>
        <location evidence="1">Membrane</location>
        <topology evidence="1">Multi-pass membrane protein</topology>
    </subcellularLocation>
    <subcellularLocation>
        <location evidence="2">Plastid</location>
        <location evidence="2">Chloroplast</location>
    </subcellularLocation>
</comment>